<reference evidence="3 4" key="1">
    <citation type="submission" date="2015-01" db="EMBL/GenBank/DDBJ databases">
        <title>The Genome Sequence of Rhinocladiella mackenzie CBS 650.93.</title>
        <authorList>
            <consortium name="The Broad Institute Genomics Platform"/>
            <person name="Cuomo C."/>
            <person name="de Hoog S."/>
            <person name="Gorbushina A."/>
            <person name="Stielow B."/>
            <person name="Teixiera M."/>
            <person name="Abouelleil A."/>
            <person name="Chapman S.B."/>
            <person name="Priest M."/>
            <person name="Young S.K."/>
            <person name="Wortman J."/>
            <person name="Nusbaum C."/>
            <person name="Birren B."/>
        </authorList>
    </citation>
    <scope>NUCLEOTIDE SEQUENCE [LARGE SCALE GENOMIC DNA]</scope>
    <source>
        <strain evidence="3 4">CBS 650.93</strain>
    </source>
</reference>
<dbReference type="GeneID" id="25298235"/>
<dbReference type="GO" id="GO:0005634">
    <property type="term" value="C:nucleus"/>
    <property type="evidence" value="ECO:0007669"/>
    <property type="project" value="TreeGrafter"/>
</dbReference>
<keyword evidence="4" id="KW-1185">Reference proteome</keyword>
<dbReference type="SUPFAM" id="SSF56112">
    <property type="entry name" value="Protein kinase-like (PK-like)"/>
    <property type="match status" value="1"/>
</dbReference>
<sequence length="728" mass="83330">MESSLEVVTDDQQRHDMLAELCQHPGWRVDNSPLDDAVFQQISNQMRKMGFSPDWTRRPRTYFILFQINKLNLMDMFIGHGLNDTCIPYSNRSALPLLTFFEAQEFIEWQSVCQSKILGLEHGDHCRLADGDVLFELGKSKLGKGSDMNTVVDKVTSKMTGKVYARKRIARKRFPRDAQRRFEKELRALTKMQNHEHLICIRGTYTDRKFFVLLLEPVADCSLKAFLLLSDTKSVRFRATICSYFGCMAKVMFMLHDKEKILHKDIKLDNFLVKDEKLILTDFGTSYDFSESNQSMTEANRQDARTVRYASPEVLEGSFHRASDIWSLGIVYLELMTVLYNKTLEEFETYLKSHGKMTHYIHANLDAALGWCQLLQGWHNPRPEGELFEWIPRMLEVDLVNRPSAAELYEGILAAQKSELFGQCCTEEPTDSESDQDLLESDSDGELGRDKSSQQKSTSTPPTPPSAHSASPLVTPVPGQGRNERPDIRNATPIRIAEAFEARNGKTQNFSKPASPTEPRATPPTSISPQPTDQVPPSPQPAKASGNSTFPHAFERWETLSAHWEGLTSYWLRKLQENTNTVDTDKTPYYPSYQQMARQITDLSAAGANLFHAVVELQRLRASSERKFQRWFFETRREQELAQERMSELERLLDNERKAHQKLKQHFREALENDPTIPPRPPLKDISKDVKRPEQMSPELPVHTRGPQYGFINAPPHVRQQSSSSGKS</sequence>
<dbReference type="OrthoDB" id="5400920at2759"/>
<dbReference type="GO" id="GO:0005524">
    <property type="term" value="F:ATP binding"/>
    <property type="evidence" value="ECO:0007669"/>
    <property type="project" value="InterPro"/>
</dbReference>
<feature type="compositionally biased region" description="Polar residues" evidence="1">
    <location>
        <begin position="505"/>
        <end position="514"/>
    </location>
</feature>
<evidence type="ECO:0000256" key="1">
    <source>
        <dbReference type="SAM" id="MobiDB-lite"/>
    </source>
</evidence>
<dbReference type="RefSeq" id="XP_013268234.1">
    <property type="nucleotide sequence ID" value="XM_013412780.1"/>
</dbReference>
<dbReference type="InterPro" id="IPR008271">
    <property type="entry name" value="Ser/Thr_kinase_AS"/>
</dbReference>
<dbReference type="Gene3D" id="1.10.510.10">
    <property type="entry name" value="Transferase(Phosphotransferase) domain 1"/>
    <property type="match status" value="1"/>
</dbReference>
<feature type="compositionally biased region" description="Polar residues" evidence="1">
    <location>
        <begin position="719"/>
        <end position="728"/>
    </location>
</feature>
<feature type="compositionally biased region" description="Polar residues" evidence="1">
    <location>
        <begin position="523"/>
        <end position="533"/>
    </location>
</feature>
<dbReference type="Gene3D" id="3.30.200.20">
    <property type="entry name" value="Phosphorylase Kinase, domain 1"/>
    <property type="match status" value="1"/>
</dbReference>
<protein>
    <submittedName>
        <fullName evidence="3">Rhinocladiella mackenziei CBS 650.93 unplaced genomic scaffold supercont1.8, whole genome shotgun sequence</fullName>
    </submittedName>
</protein>
<dbReference type="GO" id="GO:0044773">
    <property type="term" value="P:mitotic DNA damage checkpoint signaling"/>
    <property type="evidence" value="ECO:0007669"/>
    <property type="project" value="TreeGrafter"/>
</dbReference>
<proteinExistence type="predicted"/>
<dbReference type="Proteomes" id="UP000053617">
    <property type="component" value="Unassembled WGS sequence"/>
</dbReference>
<dbReference type="Pfam" id="PF00069">
    <property type="entry name" value="Pkinase"/>
    <property type="match status" value="1"/>
</dbReference>
<feature type="region of interest" description="Disordered" evidence="1">
    <location>
        <begin position="426"/>
        <end position="549"/>
    </location>
</feature>
<gene>
    <name evidence="3" type="ORF">Z518_10164</name>
</gene>
<evidence type="ECO:0000313" key="4">
    <source>
        <dbReference type="Proteomes" id="UP000053617"/>
    </source>
</evidence>
<dbReference type="VEuPathDB" id="FungiDB:Z518_10164"/>
<feature type="compositionally biased region" description="Basic and acidic residues" evidence="1">
    <location>
        <begin position="682"/>
        <end position="694"/>
    </location>
</feature>
<feature type="compositionally biased region" description="Acidic residues" evidence="1">
    <location>
        <begin position="428"/>
        <end position="445"/>
    </location>
</feature>
<dbReference type="PANTHER" id="PTHR44167">
    <property type="entry name" value="OVARIAN-SPECIFIC SERINE/THREONINE-PROTEIN KINASE LOK-RELATED"/>
    <property type="match status" value="1"/>
</dbReference>
<dbReference type="CDD" id="cd00180">
    <property type="entry name" value="PKc"/>
    <property type="match status" value="1"/>
</dbReference>
<dbReference type="InterPro" id="IPR011009">
    <property type="entry name" value="Kinase-like_dom_sf"/>
</dbReference>
<feature type="domain" description="Protein kinase" evidence="2">
    <location>
        <begin position="136"/>
        <end position="421"/>
    </location>
</feature>
<dbReference type="PROSITE" id="PS50011">
    <property type="entry name" value="PROTEIN_KINASE_DOM"/>
    <property type="match status" value="1"/>
</dbReference>
<evidence type="ECO:0000313" key="3">
    <source>
        <dbReference type="EMBL" id="KIX01098.1"/>
    </source>
</evidence>
<dbReference type="STRING" id="1442369.A0A0D2GS20"/>
<name>A0A0D2GS20_9EURO</name>
<dbReference type="AlphaFoldDB" id="A0A0D2GS20"/>
<dbReference type="PANTHER" id="PTHR44167:SF24">
    <property type="entry name" value="SERINE_THREONINE-PROTEIN KINASE CHK2"/>
    <property type="match status" value="1"/>
</dbReference>
<organism evidence="3 4">
    <name type="scientific">Rhinocladiella mackenziei CBS 650.93</name>
    <dbReference type="NCBI Taxonomy" id="1442369"/>
    <lineage>
        <taxon>Eukaryota</taxon>
        <taxon>Fungi</taxon>
        <taxon>Dikarya</taxon>
        <taxon>Ascomycota</taxon>
        <taxon>Pezizomycotina</taxon>
        <taxon>Eurotiomycetes</taxon>
        <taxon>Chaetothyriomycetidae</taxon>
        <taxon>Chaetothyriales</taxon>
        <taxon>Herpotrichiellaceae</taxon>
        <taxon>Rhinocladiella</taxon>
    </lineage>
</organism>
<evidence type="ECO:0000259" key="2">
    <source>
        <dbReference type="PROSITE" id="PS50011"/>
    </source>
</evidence>
<dbReference type="GO" id="GO:0004674">
    <property type="term" value="F:protein serine/threonine kinase activity"/>
    <property type="evidence" value="ECO:0007669"/>
    <property type="project" value="TreeGrafter"/>
</dbReference>
<dbReference type="HOGENOM" id="CLU_380422_0_0_1"/>
<accession>A0A0D2GS20</accession>
<dbReference type="EMBL" id="KN847482">
    <property type="protein sequence ID" value="KIX01098.1"/>
    <property type="molecule type" value="Genomic_DNA"/>
</dbReference>
<dbReference type="SMART" id="SM00220">
    <property type="entry name" value="S_TKc"/>
    <property type="match status" value="1"/>
</dbReference>
<dbReference type="InterPro" id="IPR000719">
    <property type="entry name" value="Prot_kinase_dom"/>
</dbReference>
<feature type="compositionally biased region" description="Low complexity" evidence="1">
    <location>
        <begin position="454"/>
        <end position="472"/>
    </location>
</feature>
<feature type="region of interest" description="Disordered" evidence="1">
    <location>
        <begin position="667"/>
        <end position="728"/>
    </location>
</feature>
<dbReference type="PROSITE" id="PS00108">
    <property type="entry name" value="PROTEIN_KINASE_ST"/>
    <property type="match status" value="1"/>
</dbReference>